<keyword evidence="2" id="KW-1185">Reference proteome</keyword>
<dbReference type="Proteomes" id="UP000275945">
    <property type="component" value="Segment"/>
</dbReference>
<accession>A0A3G3BX76</accession>
<reference evidence="1 2" key="1">
    <citation type="submission" date="2018-09" db="EMBL/GenBank/DDBJ databases">
        <title>Comparative Genomic Analysis of Eight Novel Haloalkaliphilic Bacteriophages from Lake Elmenteita, Kenya.</title>
        <authorList>
            <person name="Akhwale J.K."/>
        </authorList>
    </citation>
    <scope>NUCLEOTIDE SEQUENCE [LARGE SCALE GENOMIC DNA]</scope>
</reference>
<evidence type="ECO:0000313" key="1">
    <source>
        <dbReference type="EMBL" id="AYP68767.1"/>
    </source>
</evidence>
<dbReference type="EMBL" id="MH884513">
    <property type="protein sequence ID" value="AYP68767.1"/>
    <property type="molecule type" value="Genomic_DNA"/>
</dbReference>
<name>A0A3G3BX76_9CAUD</name>
<sequence length="65" mass="7812">MAVITVLERMDFERVELTDQTPSLSSFRAEKNGFYYEFEYTHKTGVLRYRETGSKYWRTFWKAGS</sequence>
<protein>
    <submittedName>
        <fullName evidence="1">Uncharacterized protein</fullName>
    </submittedName>
</protein>
<evidence type="ECO:0000313" key="2">
    <source>
        <dbReference type="Proteomes" id="UP000275945"/>
    </source>
</evidence>
<gene>
    <name evidence="1" type="ORF">BpsS36_00061</name>
</gene>
<organism evidence="1 2">
    <name type="scientific">Bacillus phage vB_BpsS-36</name>
    <dbReference type="NCBI Taxonomy" id="2419622"/>
    <lineage>
        <taxon>Viruses</taxon>
        <taxon>Duplodnaviria</taxon>
        <taxon>Heunggongvirae</taxon>
        <taxon>Uroviricota</taxon>
        <taxon>Caudoviricetes</taxon>
        <taxon>Ehrlichviridae</taxon>
        <taxon>Nairobivirus</taxon>
        <taxon>Nairobivirus nv36</taxon>
    </lineage>
</organism>
<proteinExistence type="predicted"/>